<proteinExistence type="predicted"/>
<gene>
    <name evidence="2" type="ORF">C1O66_03100</name>
</gene>
<evidence type="ECO:0000313" key="3">
    <source>
        <dbReference type="Proteomes" id="UP000235916"/>
    </source>
</evidence>
<name>A0A2N8L3U4_9BURK</name>
<evidence type="ECO:0000256" key="1">
    <source>
        <dbReference type="SAM" id="Phobius"/>
    </source>
</evidence>
<keyword evidence="3" id="KW-1185">Reference proteome</keyword>
<dbReference type="EMBL" id="POSP01000001">
    <property type="protein sequence ID" value="PND40377.1"/>
    <property type="molecule type" value="Genomic_DNA"/>
</dbReference>
<reference evidence="2 3" key="1">
    <citation type="submission" date="2018-01" db="EMBL/GenBank/DDBJ databases">
        <title>Draft genome sequence of Paucibacter aquatile CR182 isolated from freshwater of the Nakdong River.</title>
        <authorList>
            <person name="Choi A."/>
            <person name="Chung E.J."/>
        </authorList>
    </citation>
    <scope>NUCLEOTIDE SEQUENCE [LARGE SCALE GENOMIC DNA]</scope>
    <source>
        <strain evidence="2 3">CR182</strain>
    </source>
</reference>
<organism evidence="2 3">
    <name type="scientific">Kinneretia aquatilis</name>
    <dbReference type="NCBI Taxonomy" id="2070761"/>
    <lineage>
        <taxon>Bacteria</taxon>
        <taxon>Pseudomonadati</taxon>
        <taxon>Pseudomonadota</taxon>
        <taxon>Betaproteobacteria</taxon>
        <taxon>Burkholderiales</taxon>
        <taxon>Sphaerotilaceae</taxon>
        <taxon>Roseateles</taxon>
    </lineage>
</organism>
<feature type="transmembrane region" description="Helical" evidence="1">
    <location>
        <begin position="90"/>
        <end position="107"/>
    </location>
</feature>
<sequence>MAWVLMLLGLAGLGLMGFWLGSGVGAGLPSLRSVWGLGLMLALLLASGLCITGGQGLLRRYEWARRLCRGLLVALLLASPMLLWVSGSHLLLAALCLVWSAAILWTVHTLNTRSVRQEFA</sequence>
<evidence type="ECO:0000313" key="2">
    <source>
        <dbReference type="EMBL" id="PND40377.1"/>
    </source>
</evidence>
<feature type="transmembrane region" description="Helical" evidence="1">
    <location>
        <begin position="66"/>
        <end position="84"/>
    </location>
</feature>
<keyword evidence="1" id="KW-0472">Membrane</keyword>
<feature type="transmembrane region" description="Helical" evidence="1">
    <location>
        <begin position="33"/>
        <end position="54"/>
    </location>
</feature>
<keyword evidence="1" id="KW-0812">Transmembrane</keyword>
<comment type="caution">
    <text evidence="2">The sequence shown here is derived from an EMBL/GenBank/DDBJ whole genome shotgun (WGS) entry which is preliminary data.</text>
</comment>
<keyword evidence="1" id="KW-1133">Transmembrane helix</keyword>
<dbReference type="Proteomes" id="UP000235916">
    <property type="component" value="Unassembled WGS sequence"/>
</dbReference>
<accession>A0A2N8L3U4</accession>
<protein>
    <submittedName>
        <fullName evidence="2">Uncharacterized protein</fullName>
    </submittedName>
</protein>
<dbReference type="AlphaFoldDB" id="A0A2N8L3U4"/>